<evidence type="ECO:0000313" key="1">
    <source>
        <dbReference type="EMBL" id="MBB1155804.1"/>
    </source>
</evidence>
<accession>A0A7W3ZCF9</accession>
<gene>
    <name evidence="1" type="ORF">H4281_21870</name>
</gene>
<comment type="caution">
    <text evidence="1">The sequence shown here is derived from an EMBL/GenBank/DDBJ whole genome shotgun (WGS) entry which is preliminary data.</text>
</comment>
<keyword evidence="2" id="KW-1185">Reference proteome</keyword>
<sequence>MTLTEDAGVRGIVVACGAAADLPARLGDVPLVHAGPRPGKAEIDPLLGEHDRLVVLGSDADLAAVVVRLMRREVLPGVSVGFVATESASRVAAHWRLPSDPDEAFALAWKGEDAEISLVRDDTGGVLLGHATLRDVKGQAYCDEQVAFDGSVSGIEVAPDGSGVTARITRGKLLKRSATFRGRAFQLGCVPTSSLVIDGVAQDREITRRTWYRHTVDLRAVRG</sequence>
<proteinExistence type="predicted"/>
<dbReference type="Proteomes" id="UP000526734">
    <property type="component" value="Unassembled WGS sequence"/>
</dbReference>
<evidence type="ECO:0000313" key="2">
    <source>
        <dbReference type="Proteomes" id="UP000526734"/>
    </source>
</evidence>
<dbReference type="RefSeq" id="WP_182892800.1">
    <property type="nucleotide sequence ID" value="NZ_JACGZW010000007.1"/>
</dbReference>
<dbReference type="EMBL" id="JACGZW010000007">
    <property type="protein sequence ID" value="MBB1155804.1"/>
    <property type="molecule type" value="Genomic_DNA"/>
</dbReference>
<name>A0A7W3ZCF9_9PSEU</name>
<protein>
    <submittedName>
        <fullName evidence="1">Uncharacterized protein</fullName>
    </submittedName>
</protein>
<dbReference type="AlphaFoldDB" id="A0A7W3ZCF9"/>
<reference evidence="1 2" key="1">
    <citation type="submission" date="2020-08" db="EMBL/GenBank/DDBJ databases">
        <title>Amycolatopsis sp. nov. DR6-1 isolated from Dendrobium heterocarpum.</title>
        <authorList>
            <person name="Tedsree N."/>
            <person name="Kuncharoen N."/>
            <person name="Likhitwitayawuid K."/>
            <person name="Tanasupawat S."/>
        </authorList>
    </citation>
    <scope>NUCLEOTIDE SEQUENCE [LARGE SCALE GENOMIC DNA]</scope>
    <source>
        <strain evidence="1 2">DR6-1</strain>
    </source>
</reference>
<organism evidence="1 2">
    <name type="scientific">Amycolatopsis dendrobii</name>
    <dbReference type="NCBI Taxonomy" id="2760662"/>
    <lineage>
        <taxon>Bacteria</taxon>
        <taxon>Bacillati</taxon>
        <taxon>Actinomycetota</taxon>
        <taxon>Actinomycetes</taxon>
        <taxon>Pseudonocardiales</taxon>
        <taxon>Pseudonocardiaceae</taxon>
        <taxon>Amycolatopsis</taxon>
    </lineage>
</organism>